<protein>
    <submittedName>
        <fullName evidence="1">Uncharacterized protein</fullName>
    </submittedName>
</protein>
<dbReference type="RefSeq" id="WP_349246989.1">
    <property type="nucleotide sequence ID" value="NZ_JASCXX010000041.1"/>
</dbReference>
<name>A0AAW6U6K9_9BACT</name>
<dbReference type="EMBL" id="JASCXX010000041">
    <property type="protein sequence ID" value="MDI6451579.1"/>
    <property type="molecule type" value="Genomic_DNA"/>
</dbReference>
<sequence>MKIDDTIQALVKIRESIDTWVPERTTHPDALIADLNDLYVASTKNRDFDELFEYDDVGSPSITLIVSIEVEFDLQNVMENMRTRLHITQPGRADEIGNTGIVWSQGRYDFVYDDNLGALRISHQYSHKRVDTKSVSSIAKQMIDYAVAYLEEVKASA</sequence>
<reference evidence="1" key="1">
    <citation type="submission" date="2023-05" db="EMBL/GenBank/DDBJ databases">
        <title>Anaerotaeda fermentans gen. nov., sp. nov., a novel anaerobic planctomycete of the new family within the order Sedimentisphaerales isolated from Taman Peninsula, Russia.</title>
        <authorList>
            <person name="Khomyakova M.A."/>
            <person name="Merkel A.Y."/>
            <person name="Slobodkin A.I."/>
        </authorList>
    </citation>
    <scope>NUCLEOTIDE SEQUENCE</scope>
    <source>
        <strain evidence="1">M17dextr</strain>
    </source>
</reference>
<comment type="caution">
    <text evidence="1">The sequence shown here is derived from an EMBL/GenBank/DDBJ whole genome shotgun (WGS) entry which is preliminary data.</text>
</comment>
<evidence type="ECO:0000313" key="2">
    <source>
        <dbReference type="Proteomes" id="UP001431776"/>
    </source>
</evidence>
<dbReference type="AlphaFoldDB" id="A0AAW6U6K9"/>
<evidence type="ECO:0000313" key="1">
    <source>
        <dbReference type="EMBL" id="MDI6451579.1"/>
    </source>
</evidence>
<accession>A0AAW6U6K9</accession>
<proteinExistence type="predicted"/>
<organism evidence="1 2">
    <name type="scientific">Anaerobaca lacustris</name>
    <dbReference type="NCBI Taxonomy" id="3044600"/>
    <lineage>
        <taxon>Bacteria</taxon>
        <taxon>Pseudomonadati</taxon>
        <taxon>Planctomycetota</taxon>
        <taxon>Phycisphaerae</taxon>
        <taxon>Sedimentisphaerales</taxon>
        <taxon>Anaerobacaceae</taxon>
        <taxon>Anaerobaca</taxon>
    </lineage>
</organism>
<gene>
    <name evidence="1" type="ORF">QJ522_21130</name>
</gene>
<dbReference type="Proteomes" id="UP001431776">
    <property type="component" value="Unassembled WGS sequence"/>
</dbReference>
<keyword evidence="2" id="KW-1185">Reference proteome</keyword>